<comment type="caution">
    <text evidence="9">The sequence shown here is derived from an EMBL/GenBank/DDBJ whole genome shotgun (WGS) entry which is preliminary data.</text>
</comment>
<evidence type="ECO:0000256" key="6">
    <source>
        <dbReference type="RuleBase" id="RU004057"/>
    </source>
</evidence>
<feature type="domain" description="MotA/TolQ/ExbB proton channel" evidence="8">
    <location>
        <begin position="68"/>
        <end position="190"/>
    </location>
</feature>
<keyword evidence="6" id="KW-0653">Protein transport</keyword>
<dbReference type="GO" id="GO:0017038">
    <property type="term" value="P:protein import"/>
    <property type="evidence" value="ECO:0007669"/>
    <property type="project" value="TreeGrafter"/>
</dbReference>
<protein>
    <submittedName>
        <fullName evidence="9">MotA/TolQ/ExbB proton channel family protein</fullName>
    </submittedName>
</protein>
<feature type="transmembrane region" description="Helical" evidence="7">
    <location>
        <begin position="109"/>
        <end position="134"/>
    </location>
</feature>
<evidence type="ECO:0000256" key="2">
    <source>
        <dbReference type="ARBA" id="ARBA00022475"/>
    </source>
</evidence>
<evidence type="ECO:0000259" key="8">
    <source>
        <dbReference type="Pfam" id="PF01618"/>
    </source>
</evidence>
<evidence type="ECO:0000256" key="1">
    <source>
        <dbReference type="ARBA" id="ARBA00004651"/>
    </source>
</evidence>
<comment type="subcellular location">
    <subcellularLocation>
        <location evidence="1">Cell membrane</location>
        <topology evidence="1">Multi-pass membrane protein</topology>
    </subcellularLocation>
    <subcellularLocation>
        <location evidence="6">Membrane</location>
        <topology evidence="6">Multi-pass membrane protein</topology>
    </subcellularLocation>
</comment>
<evidence type="ECO:0000256" key="4">
    <source>
        <dbReference type="ARBA" id="ARBA00022989"/>
    </source>
</evidence>
<keyword evidence="3 7" id="KW-0812">Transmembrane</keyword>
<dbReference type="PANTHER" id="PTHR30625:SF17">
    <property type="entry name" value="TOLQ-RELATED"/>
    <property type="match status" value="1"/>
</dbReference>
<feature type="transmembrane region" description="Helical" evidence="7">
    <location>
        <begin position="154"/>
        <end position="179"/>
    </location>
</feature>
<dbReference type="PANTHER" id="PTHR30625">
    <property type="entry name" value="PROTEIN TOLQ"/>
    <property type="match status" value="1"/>
</dbReference>
<dbReference type="EMBL" id="DSUJ01000008">
    <property type="protein sequence ID" value="HFI91510.1"/>
    <property type="molecule type" value="Genomic_DNA"/>
</dbReference>
<feature type="transmembrane region" description="Helical" evidence="7">
    <location>
        <begin position="6"/>
        <end position="29"/>
    </location>
</feature>
<evidence type="ECO:0000256" key="7">
    <source>
        <dbReference type="SAM" id="Phobius"/>
    </source>
</evidence>
<dbReference type="Pfam" id="PF01618">
    <property type="entry name" value="MotA_ExbB"/>
    <property type="match status" value="1"/>
</dbReference>
<dbReference type="AlphaFoldDB" id="A0A7V2ZKB8"/>
<organism evidence="9">
    <name type="scientific">Ignavibacterium album</name>
    <dbReference type="NCBI Taxonomy" id="591197"/>
    <lineage>
        <taxon>Bacteria</taxon>
        <taxon>Pseudomonadati</taxon>
        <taxon>Ignavibacteriota</taxon>
        <taxon>Ignavibacteria</taxon>
        <taxon>Ignavibacteriales</taxon>
        <taxon>Ignavibacteriaceae</taxon>
        <taxon>Ignavibacterium</taxon>
    </lineage>
</organism>
<keyword evidence="2" id="KW-1003">Cell membrane</keyword>
<comment type="similarity">
    <text evidence="6">Belongs to the exbB/tolQ family.</text>
</comment>
<sequence>MNLFEIFLKGGFIMWLILATSIVGLAVVIDRFLVLRKARINVPAFMVRIRGFIKKKDISGAISYCMEEKSPVANIVRKGLKKYKFGHDRVKEAIENAGSQEISKLEKGLTILATVAGIAPLLGFLGTVTGMIQAFMTIQDLAGAANPSDLAGGIWEALITTAFGLIVGIPALAFYNYFLSAVKRLVGEMETVANDVVDVIQEGEAEEAEIDDEIEL</sequence>
<dbReference type="InterPro" id="IPR002898">
    <property type="entry name" value="MotA_ExbB_proton_chnl"/>
</dbReference>
<dbReference type="GO" id="GO:0005886">
    <property type="term" value="C:plasma membrane"/>
    <property type="evidence" value="ECO:0007669"/>
    <property type="project" value="UniProtKB-SubCell"/>
</dbReference>
<keyword evidence="4 7" id="KW-1133">Transmembrane helix</keyword>
<evidence type="ECO:0000256" key="3">
    <source>
        <dbReference type="ARBA" id="ARBA00022692"/>
    </source>
</evidence>
<dbReference type="InterPro" id="IPR050790">
    <property type="entry name" value="ExbB/TolQ_transport"/>
</dbReference>
<keyword evidence="5 7" id="KW-0472">Membrane</keyword>
<reference evidence="9" key="1">
    <citation type="journal article" date="2020" name="mSystems">
        <title>Genome- and Community-Level Interaction Insights into Carbon Utilization and Element Cycling Functions of Hydrothermarchaeota in Hydrothermal Sediment.</title>
        <authorList>
            <person name="Zhou Z."/>
            <person name="Liu Y."/>
            <person name="Xu W."/>
            <person name="Pan J."/>
            <person name="Luo Z.H."/>
            <person name="Li M."/>
        </authorList>
    </citation>
    <scope>NUCLEOTIDE SEQUENCE [LARGE SCALE GENOMIC DNA]</scope>
    <source>
        <strain evidence="9">SpSt-479</strain>
    </source>
</reference>
<evidence type="ECO:0000256" key="5">
    <source>
        <dbReference type="ARBA" id="ARBA00023136"/>
    </source>
</evidence>
<gene>
    <name evidence="9" type="ORF">ENS31_08300</name>
</gene>
<name>A0A7V2ZKB8_9BACT</name>
<keyword evidence="6" id="KW-0813">Transport</keyword>
<proteinExistence type="inferred from homology"/>
<accession>A0A7V2ZKB8</accession>
<evidence type="ECO:0000313" key="9">
    <source>
        <dbReference type="EMBL" id="HFI91510.1"/>
    </source>
</evidence>